<dbReference type="GO" id="GO:0005524">
    <property type="term" value="F:ATP binding"/>
    <property type="evidence" value="ECO:0007669"/>
    <property type="project" value="UniProtKB-UniRule"/>
</dbReference>
<evidence type="ECO:0000256" key="5">
    <source>
        <dbReference type="ARBA" id="ARBA00022840"/>
    </source>
</evidence>
<evidence type="ECO:0000256" key="2">
    <source>
        <dbReference type="ARBA" id="ARBA00022679"/>
    </source>
</evidence>
<name>A0A3B3CT05_ORYME</name>
<dbReference type="PROSITE" id="PS50011">
    <property type="entry name" value="PROTEIN_KINASE_DOM"/>
    <property type="match status" value="1"/>
</dbReference>
<keyword evidence="2" id="KW-0808">Transferase</keyword>
<accession>A0A3B3CT05</accession>
<dbReference type="PROSITE" id="PS00108">
    <property type="entry name" value="PROTEIN_KINASE_ST"/>
    <property type="match status" value="1"/>
</dbReference>
<proteinExistence type="inferred from homology"/>
<dbReference type="InterPro" id="IPR050494">
    <property type="entry name" value="Ser_Thr_dual-spec_kinase"/>
</dbReference>
<dbReference type="GO" id="GO:0016605">
    <property type="term" value="C:PML body"/>
    <property type="evidence" value="ECO:0007669"/>
    <property type="project" value="TreeGrafter"/>
</dbReference>
<evidence type="ECO:0000259" key="8">
    <source>
        <dbReference type="PROSITE" id="PS50011"/>
    </source>
</evidence>
<protein>
    <recommendedName>
        <fullName evidence="8">Protein kinase domain-containing protein</fullName>
    </recommendedName>
</protein>
<sequence>MTDLFEVEEDHFLLGNTGVYQLEKFLGEGAFGKVAQCKKLGTNELFAIKIIKNKYKLVGEHELKVLQEIRQLDANEHSIVSFMDDFSYKNHTCMVFEMLEQSLFQFIKNRTTRYLELDEIRIVAKQLLAALDGLKSINMVHCDIKMDNIMLVNHKSEPFRLKLIDFGLAKKANELKTGTKIQNLTYRAPEVILGLPLDERLDLWTVGYILSYLYTGFLLHPKDCEYNVIRAMVAMQGMPDGFLLDRGIFSMTASLETPPSPPRGAGGSG</sequence>
<evidence type="ECO:0000256" key="1">
    <source>
        <dbReference type="ARBA" id="ARBA00022527"/>
    </source>
</evidence>
<dbReference type="GO" id="GO:0003713">
    <property type="term" value="F:transcription coactivator activity"/>
    <property type="evidence" value="ECO:0007669"/>
    <property type="project" value="TreeGrafter"/>
</dbReference>
<dbReference type="AlphaFoldDB" id="A0A3B3CT05"/>
<dbReference type="PANTHER" id="PTHR24058">
    <property type="entry name" value="DUAL SPECIFICITY PROTEIN KINASE"/>
    <property type="match status" value="1"/>
</dbReference>
<evidence type="ECO:0000313" key="10">
    <source>
        <dbReference type="Proteomes" id="UP000261560"/>
    </source>
</evidence>
<reference evidence="9" key="1">
    <citation type="submission" date="2025-08" db="UniProtKB">
        <authorList>
            <consortium name="Ensembl"/>
        </authorList>
    </citation>
    <scope>IDENTIFICATION</scope>
</reference>
<dbReference type="GO" id="GO:0045944">
    <property type="term" value="P:positive regulation of transcription by RNA polymerase II"/>
    <property type="evidence" value="ECO:0007669"/>
    <property type="project" value="TreeGrafter"/>
</dbReference>
<dbReference type="Pfam" id="PF00069">
    <property type="entry name" value="Pkinase"/>
    <property type="match status" value="1"/>
</dbReference>
<evidence type="ECO:0000256" key="3">
    <source>
        <dbReference type="ARBA" id="ARBA00022741"/>
    </source>
</evidence>
<keyword evidence="5 6" id="KW-0067">ATP-binding</keyword>
<dbReference type="GO" id="GO:0003714">
    <property type="term" value="F:transcription corepressor activity"/>
    <property type="evidence" value="ECO:0007669"/>
    <property type="project" value="TreeGrafter"/>
</dbReference>
<reference evidence="9" key="2">
    <citation type="submission" date="2025-09" db="UniProtKB">
        <authorList>
            <consortium name="Ensembl"/>
        </authorList>
    </citation>
    <scope>IDENTIFICATION</scope>
</reference>
<dbReference type="InterPro" id="IPR017441">
    <property type="entry name" value="Protein_kinase_ATP_BS"/>
</dbReference>
<evidence type="ECO:0000256" key="7">
    <source>
        <dbReference type="RuleBase" id="RU000304"/>
    </source>
</evidence>
<evidence type="ECO:0000256" key="6">
    <source>
        <dbReference type="PROSITE-ProRule" id="PRU10141"/>
    </source>
</evidence>
<dbReference type="InterPro" id="IPR008271">
    <property type="entry name" value="Ser/Thr_kinase_AS"/>
</dbReference>
<dbReference type="GeneTree" id="ENSGT00940000164472"/>
<dbReference type="Ensembl" id="ENSOMET00000036125.1">
    <property type="protein sequence ID" value="ENSOMEP00000020470.1"/>
    <property type="gene ID" value="ENSOMEG00000022316.1"/>
</dbReference>
<dbReference type="Gene3D" id="1.10.510.10">
    <property type="entry name" value="Transferase(Phosphotransferase) domain 1"/>
    <property type="match status" value="1"/>
</dbReference>
<dbReference type="GO" id="GO:0004713">
    <property type="term" value="F:protein tyrosine kinase activity"/>
    <property type="evidence" value="ECO:0007669"/>
    <property type="project" value="TreeGrafter"/>
</dbReference>
<organism evidence="9 10">
    <name type="scientific">Oryzias melastigma</name>
    <name type="common">Marine medaka</name>
    <dbReference type="NCBI Taxonomy" id="30732"/>
    <lineage>
        <taxon>Eukaryota</taxon>
        <taxon>Metazoa</taxon>
        <taxon>Chordata</taxon>
        <taxon>Craniata</taxon>
        <taxon>Vertebrata</taxon>
        <taxon>Euteleostomi</taxon>
        <taxon>Actinopterygii</taxon>
        <taxon>Neopterygii</taxon>
        <taxon>Teleostei</taxon>
        <taxon>Neoteleostei</taxon>
        <taxon>Acanthomorphata</taxon>
        <taxon>Ovalentaria</taxon>
        <taxon>Atherinomorphae</taxon>
        <taxon>Beloniformes</taxon>
        <taxon>Adrianichthyidae</taxon>
        <taxon>Oryziinae</taxon>
        <taxon>Oryzias</taxon>
    </lineage>
</organism>
<comment type="similarity">
    <text evidence="7">Belongs to the protein kinase superfamily.</text>
</comment>
<keyword evidence="4" id="KW-0418">Kinase</keyword>
<keyword evidence="1 7" id="KW-0723">Serine/threonine-protein kinase</keyword>
<feature type="domain" description="Protein kinase" evidence="8">
    <location>
        <begin position="20"/>
        <end position="269"/>
    </location>
</feature>
<dbReference type="InterPro" id="IPR011009">
    <property type="entry name" value="Kinase-like_dom_sf"/>
</dbReference>
<dbReference type="Proteomes" id="UP000261560">
    <property type="component" value="Unplaced"/>
</dbReference>
<evidence type="ECO:0000313" key="9">
    <source>
        <dbReference type="Ensembl" id="ENSOMEP00000020470.1"/>
    </source>
</evidence>
<dbReference type="GO" id="GO:0042771">
    <property type="term" value="P:intrinsic apoptotic signaling pathway in response to DNA damage by p53 class mediator"/>
    <property type="evidence" value="ECO:0007669"/>
    <property type="project" value="TreeGrafter"/>
</dbReference>
<dbReference type="GO" id="GO:0005737">
    <property type="term" value="C:cytoplasm"/>
    <property type="evidence" value="ECO:0007669"/>
    <property type="project" value="TreeGrafter"/>
</dbReference>
<evidence type="ECO:0000256" key="4">
    <source>
        <dbReference type="ARBA" id="ARBA00022777"/>
    </source>
</evidence>
<dbReference type="GO" id="GO:0007224">
    <property type="term" value="P:smoothened signaling pathway"/>
    <property type="evidence" value="ECO:0007669"/>
    <property type="project" value="TreeGrafter"/>
</dbReference>
<dbReference type="PROSITE" id="PS00107">
    <property type="entry name" value="PROTEIN_KINASE_ATP"/>
    <property type="match status" value="1"/>
</dbReference>
<dbReference type="Gene3D" id="3.30.200.20">
    <property type="entry name" value="Phosphorylase Kinase, domain 1"/>
    <property type="match status" value="1"/>
</dbReference>
<keyword evidence="3 6" id="KW-0547">Nucleotide-binding</keyword>
<dbReference type="PaxDb" id="30732-ENSOMEP00000020470"/>
<dbReference type="OMA" id="KDCEYNV"/>
<keyword evidence="10" id="KW-1185">Reference proteome</keyword>
<dbReference type="InterPro" id="IPR000719">
    <property type="entry name" value="Prot_kinase_dom"/>
</dbReference>
<dbReference type="SUPFAM" id="SSF56112">
    <property type="entry name" value="Protein kinase-like (PK-like)"/>
    <property type="match status" value="1"/>
</dbReference>
<dbReference type="STRING" id="30732.ENSOMEP00000020470"/>
<dbReference type="SMART" id="SM00220">
    <property type="entry name" value="S_TKc"/>
    <property type="match status" value="1"/>
</dbReference>
<dbReference type="GO" id="GO:0046332">
    <property type="term" value="F:SMAD binding"/>
    <property type="evidence" value="ECO:0007669"/>
    <property type="project" value="TreeGrafter"/>
</dbReference>
<dbReference type="PANTHER" id="PTHR24058:SF53">
    <property type="entry name" value="HOMEODOMAIN-INTERACTING PROTEIN KINASE 2"/>
    <property type="match status" value="1"/>
</dbReference>
<feature type="binding site" evidence="6">
    <location>
        <position position="49"/>
    </location>
    <ligand>
        <name>ATP</name>
        <dbReference type="ChEBI" id="CHEBI:30616"/>
    </ligand>
</feature>
<dbReference type="GO" id="GO:0004674">
    <property type="term" value="F:protein serine/threonine kinase activity"/>
    <property type="evidence" value="ECO:0007669"/>
    <property type="project" value="UniProtKB-KW"/>
</dbReference>